<keyword evidence="1" id="KW-0812">Transmembrane</keyword>
<dbReference type="RefSeq" id="WP_021292203.1">
    <property type="nucleotide sequence ID" value="NZ_BNER01000006.1"/>
</dbReference>
<evidence type="ECO:0000313" key="3">
    <source>
        <dbReference type="Proteomes" id="UP000028875"/>
    </source>
</evidence>
<dbReference type="AlphaFoldDB" id="A0A024QES5"/>
<reference evidence="2 3" key="1">
    <citation type="submission" date="2014-03" db="EMBL/GenBank/DDBJ databases">
        <authorList>
            <person name="Urmite Genomes U."/>
        </authorList>
    </citation>
    <scope>NUCLEOTIDE SEQUENCE [LARGE SCALE GENOMIC DNA]</scope>
    <source>
        <strain evidence="2 3">Vm-5</strain>
    </source>
</reference>
<dbReference type="EMBL" id="CCDP010000002">
    <property type="protein sequence ID" value="CDQ40720.1"/>
    <property type="molecule type" value="Genomic_DNA"/>
</dbReference>
<dbReference type="eggNOG" id="ENOG5033E8W">
    <property type="taxonomic scope" value="Bacteria"/>
</dbReference>
<name>A0A024QES5_9BACI</name>
<evidence type="ECO:0000256" key="1">
    <source>
        <dbReference type="SAM" id="Phobius"/>
    </source>
</evidence>
<keyword evidence="3" id="KW-1185">Reference proteome</keyword>
<accession>A0A024QES5</accession>
<dbReference type="STRING" id="1462526.BN990_03047"/>
<feature type="transmembrane region" description="Helical" evidence="1">
    <location>
        <begin position="37"/>
        <end position="56"/>
    </location>
</feature>
<reference evidence="3" key="2">
    <citation type="submission" date="2014-05" db="EMBL/GenBank/DDBJ databases">
        <title>Draft genome sequence of Virgibacillus massiliensis Vm-5.</title>
        <authorList>
            <person name="Khelaifia S."/>
            <person name="Croce O."/>
            <person name="Lagier J.C."/>
            <person name="Raoult D."/>
        </authorList>
    </citation>
    <scope>NUCLEOTIDE SEQUENCE [LARGE SCALE GENOMIC DNA]</scope>
    <source>
        <strain evidence="3">Vm-5</strain>
    </source>
</reference>
<dbReference type="Proteomes" id="UP000028875">
    <property type="component" value="Unassembled WGS sequence"/>
</dbReference>
<feature type="transmembrane region" description="Helical" evidence="1">
    <location>
        <begin position="6"/>
        <end position="25"/>
    </location>
</feature>
<gene>
    <name evidence="2" type="ORF">BN990_03047</name>
</gene>
<keyword evidence="1" id="KW-0472">Membrane</keyword>
<proteinExistence type="predicted"/>
<sequence>MNIIFLLYGFIILLIFNSLTHQFCLKMEMESLKQGKMFRIINIMITVLLVCSYVRVMNVMV</sequence>
<organism evidence="2 3">
    <name type="scientific">Virgibacillus massiliensis</name>
    <dbReference type="NCBI Taxonomy" id="1462526"/>
    <lineage>
        <taxon>Bacteria</taxon>
        <taxon>Bacillati</taxon>
        <taxon>Bacillota</taxon>
        <taxon>Bacilli</taxon>
        <taxon>Bacillales</taxon>
        <taxon>Bacillaceae</taxon>
        <taxon>Virgibacillus</taxon>
    </lineage>
</organism>
<keyword evidence="1" id="KW-1133">Transmembrane helix</keyword>
<evidence type="ECO:0000313" key="2">
    <source>
        <dbReference type="EMBL" id="CDQ40720.1"/>
    </source>
</evidence>
<protein>
    <submittedName>
        <fullName evidence="2">Uncharacterized protein</fullName>
    </submittedName>
</protein>
<dbReference type="OrthoDB" id="2971155at2"/>
<comment type="caution">
    <text evidence="2">The sequence shown here is derived from an EMBL/GenBank/DDBJ whole genome shotgun (WGS) entry which is preliminary data.</text>
</comment>